<proteinExistence type="predicted"/>
<reference evidence="3" key="1">
    <citation type="journal article" date="2015" name="Proc. Natl. Acad. Sci. U.S.A.">
        <title>Genome sequencing of adzuki bean (Vigna angularis) provides insight into high starch and low fat accumulation and domestication.</title>
        <authorList>
            <person name="Yang K."/>
            <person name="Tian Z."/>
            <person name="Chen C."/>
            <person name="Luo L."/>
            <person name="Zhao B."/>
            <person name="Wang Z."/>
            <person name="Yu L."/>
            <person name="Li Y."/>
            <person name="Sun Y."/>
            <person name="Li W."/>
            <person name="Chen Y."/>
            <person name="Li Y."/>
            <person name="Zhang Y."/>
            <person name="Ai D."/>
            <person name="Zhao J."/>
            <person name="Shang C."/>
            <person name="Ma Y."/>
            <person name="Wu B."/>
            <person name="Wang M."/>
            <person name="Gao L."/>
            <person name="Sun D."/>
            <person name="Zhang P."/>
            <person name="Guo F."/>
            <person name="Wang W."/>
            <person name="Li Y."/>
            <person name="Wang J."/>
            <person name="Varshney R.K."/>
            <person name="Wang J."/>
            <person name="Ling H.Q."/>
            <person name="Wan P."/>
        </authorList>
    </citation>
    <scope>NUCLEOTIDE SEQUENCE</scope>
    <source>
        <strain evidence="3">cv. Jingnong 6</strain>
    </source>
</reference>
<evidence type="ECO:0000256" key="1">
    <source>
        <dbReference type="SAM" id="MobiDB-lite"/>
    </source>
</evidence>
<name>A0A0L9UMN9_PHAAN</name>
<evidence type="ECO:0000313" key="2">
    <source>
        <dbReference type="EMBL" id="KOM43946.1"/>
    </source>
</evidence>
<protein>
    <submittedName>
        <fullName evidence="2">Uncharacterized protein</fullName>
    </submittedName>
</protein>
<dbReference type="EMBL" id="CM003375">
    <property type="protein sequence ID" value="KOM43946.1"/>
    <property type="molecule type" value="Genomic_DNA"/>
</dbReference>
<dbReference type="Proteomes" id="UP000053144">
    <property type="component" value="Chromosome 5"/>
</dbReference>
<feature type="region of interest" description="Disordered" evidence="1">
    <location>
        <begin position="81"/>
        <end position="194"/>
    </location>
</feature>
<feature type="compositionally biased region" description="Basic and acidic residues" evidence="1">
    <location>
        <begin position="96"/>
        <end position="111"/>
    </location>
</feature>
<dbReference type="Gramene" id="KOM43946">
    <property type="protein sequence ID" value="KOM43946"/>
    <property type="gene ID" value="LR48_Vigan05g155100"/>
</dbReference>
<sequence length="194" mass="21582">MMGETLAALGRGKFWFYLEIGGNNWEVTGLGVIWKWGAKTSVIPLSDWHIQQAAKWKEGCAWGRMFTAKRRGAAATFRGENVPATSWKSHGPSPAELKEEAHGHDNRESSGGKELFSCFQPSKEHPREAIQILQEVRGRLGGNNNQKERGRKKKRKMEPEEKEDSTGEGSEPVEEDQVLDGSLQEVRGVGFSGC</sequence>
<accession>A0A0L9UMN9</accession>
<evidence type="ECO:0000313" key="3">
    <source>
        <dbReference type="Proteomes" id="UP000053144"/>
    </source>
</evidence>
<gene>
    <name evidence="2" type="ORF">LR48_Vigan05g155100</name>
</gene>
<organism evidence="2 3">
    <name type="scientific">Phaseolus angularis</name>
    <name type="common">Azuki bean</name>
    <name type="synonym">Vigna angularis</name>
    <dbReference type="NCBI Taxonomy" id="3914"/>
    <lineage>
        <taxon>Eukaryota</taxon>
        <taxon>Viridiplantae</taxon>
        <taxon>Streptophyta</taxon>
        <taxon>Embryophyta</taxon>
        <taxon>Tracheophyta</taxon>
        <taxon>Spermatophyta</taxon>
        <taxon>Magnoliopsida</taxon>
        <taxon>eudicotyledons</taxon>
        <taxon>Gunneridae</taxon>
        <taxon>Pentapetalae</taxon>
        <taxon>rosids</taxon>
        <taxon>fabids</taxon>
        <taxon>Fabales</taxon>
        <taxon>Fabaceae</taxon>
        <taxon>Papilionoideae</taxon>
        <taxon>50 kb inversion clade</taxon>
        <taxon>NPAAA clade</taxon>
        <taxon>indigoferoid/millettioid clade</taxon>
        <taxon>Phaseoleae</taxon>
        <taxon>Vigna</taxon>
    </lineage>
</organism>
<dbReference type="AlphaFoldDB" id="A0A0L9UMN9"/>